<dbReference type="InterPro" id="IPR001119">
    <property type="entry name" value="SLH_dom"/>
</dbReference>
<dbReference type="Pfam" id="PF00395">
    <property type="entry name" value="SLH"/>
    <property type="match status" value="3"/>
</dbReference>
<dbReference type="InterPro" id="IPR008965">
    <property type="entry name" value="CBM2/CBM3_carb-bd_dom_sf"/>
</dbReference>
<protein>
    <submittedName>
        <fullName evidence="3">S-layer homology domain-containing protein</fullName>
    </submittedName>
</protein>
<organism evidence="3 4">
    <name type="scientific">Paenibacillus yanchengensis</name>
    <dbReference type="NCBI Taxonomy" id="2035833"/>
    <lineage>
        <taxon>Bacteria</taxon>
        <taxon>Bacillati</taxon>
        <taxon>Bacillota</taxon>
        <taxon>Bacilli</taxon>
        <taxon>Bacillales</taxon>
        <taxon>Paenibacillaceae</taxon>
        <taxon>Paenibacillus</taxon>
    </lineage>
</organism>
<dbReference type="EMBL" id="JBHUHO010000049">
    <property type="protein sequence ID" value="MFD2118104.1"/>
    <property type="molecule type" value="Genomic_DNA"/>
</dbReference>
<comment type="caution">
    <text evidence="3">The sequence shown here is derived from an EMBL/GenBank/DDBJ whole genome shotgun (WGS) entry which is preliminary data.</text>
</comment>
<dbReference type="Proteomes" id="UP001597362">
    <property type="component" value="Unassembled WGS sequence"/>
</dbReference>
<dbReference type="InterPro" id="IPR002102">
    <property type="entry name" value="Cohesin_dom"/>
</dbReference>
<dbReference type="Pfam" id="PF00963">
    <property type="entry name" value="Cohesin"/>
    <property type="match status" value="1"/>
</dbReference>
<proteinExistence type="predicted"/>
<sequence length="568" mass="62372">MMMKIGQRTTCTVLLFAILLTTMFHALPSTALAAEANEKATAARIEVTSKQVQQGKATTVDITLHNPQSLKSIEFEVNYNKNAFKLSNDEVQIGSGLKDWLAEFNVDQSTGKVKLAAVNLAGFTTNNAVTLLRLTFQATGEQGRYPLQLANVTGYVDMNESLPIASKSGELTISSSEPIITYPPYPGPSVTPTGPVIEDGVLILVPEVSDAGKAHLKVDQQLLQQFLSDKEVKAANQISIKAAEQAGVQEMTLTLEEDITAQLAATNKNIVVTTQLGSLDIPTAVLQQYAKQKLSFVWLKKEGTNELPIRELMITANDQPVTSLAQPLYYHIPILADQKILSSLIVYKGTEATKQIVPMAISTAEEIMIRVTESALYSVAVNEQNFADITNHWGKTAIDFVASRELFEGMSEEKFAPEVAMTRGMLVTVLGRLQGIELAELDVKVPFNDVASHKYYAPYVAWAYNNKLVQGLNQQTFAPEEFISREQLAVILFNYMKFIKLQPKNNDSVVAFADQQQIASWAQEAVLQMKASDIVKGKSGNKFDGKGQATRAEVAQMIANFIHYAVKQ</sequence>
<gene>
    <name evidence="3" type="ORF">ACFSJH_20595</name>
</gene>
<accession>A0ABW4YQT3</accession>
<evidence type="ECO:0000259" key="2">
    <source>
        <dbReference type="PROSITE" id="PS51272"/>
    </source>
</evidence>
<dbReference type="RefSeq" id="WP_377775685.1">
    <property type="nucleotide sequence ID" value="NZ_JBHUHO010000049.1"/>
</dbReference>
<evidence type="ECO:0000313" key="4">
    <source>
        <dbReference type="Proteomes" id="UP001597362"/>
    </source>
</evidence>
<evidence type="ECO:0000313" key="3">
    <source>
        <dbReference type="EMBL" id="MFD2118104.1"/>
    </source>
</evidence>
<evidence type="ECO:0000256" key="1">
    <source>
        <dbReference type="SAM" id="SignalP"/>
    </source>
</evidence>
<feature type="domain" description="SLH" evidence="2">
    <location>
        <begin position="509"/>
        <end position="568"/>
    </location>
</feature>
<feature type="domain" description="SLH" evidence="2">
    <location>
        <begin position="443"/>
        <end position="506"/>
    </location>
</feature>
<reference evidence="4" key="1">
    <citation type="journal article" date="2019" name="Int. J. Syst. Evol. Microbiol.">
        <title>The Global Catalogue of Microorganisms (GCM) 10K type strain sequencing project: providing services to taxonomists for standard genome sequencing and annotation.</title>
        <authorList>
            <consortium name="The Broad Institute Genomics Platform"/>
            <consortium name="The Broad Institute Genome Sequencing Center for Infectious Disease"/>
            <person name="Wu L."/>
            <person name="Ma J."/>
        </authorList>
    </citation>
    <scope>NUCLEOTIDE SEQUENCE [LARGE SCALE GENOMIC DNA]</scope>
    <source>
        <strain evidence="4">GH52</strain>
    </source>
</reference>
<feature type="signal peptide" evidence="1">
    <location>
        <begin position="1"/>
        <end position="26"/>
    </location>
</feature>
<name>A0ABW4YQT3_9BACL</name>
<feature type="chain" id="PRO_5047344710" evidence="1">
    <location>
        <begin position="27"/>
        <end position="568"/>
    </location>
</feature>
<dbReference type="PROSITE" id="PS51272">
    <property type="entry name" value="SLH"/>
    <property type="match status" value="3"/>
</dbReference>
<keyword evidence="1" id="KW-0732">Signal</keyword>
<dbReference type="SUPFAM" id="SSF49384">
    <property type="entry name" value="Carbohydrate-binding domain"/>
    <property type="match status" value="1"/>
</dbReference>
<dbReference type="Gene3D" id="2.60.40.680">
    <property type="match status" value="1"/>
</dbReference>
<keyword evidence="4" id="KW-1185">Reference proteome</keyword>
<feature type="domain" description="SLH" evidence="2">
    <location>
        <begin position="381"/>
        <end position="442"/>
    </location>
</feature>